<dbReference type="EMBL" id="JAIVGD010000018">
    <property type="protein sequence ID" value="KAH0754094.1"/>
    <property type="molecule type" value="Genomic_DNA"/>
</dbReference>
<comment type="caution">
    <text evidence="1">The sequence shown here is derived from an EMBL/GenBank/DDBJ whole genome shotgun (WGS) entry which is preliminary data.</text>
</comment>
<name>A0ABQ7UQH1_SOLTU</name>
<keyword evidence="2" id="KW-1185">Reference proteome</keyword>
<organism evidence="1 2">
    <name type="scientific">Solanum tuberosum</name>
    <name type="common">Potato</name>
    <dbReference type="NCBI Taxonomy" id="4113"/>
    <lineage>
        <taxon>Eukaryota</taxon>
        <taxon>Viridiplantae</taxon>
        <taxon>Streptophyta</taxon>
        <taxon>Embryophyta</taxon>
        <taxon>Tracheophyta</taxon>
        <taxon>Spermatophyta</taxon>
        <taxon>Magnoliopsida</taxon>
        <taxon>eudicotyledons</taxon>
        <taxon>Gunneridae</taxon>
        <taxon>Pentapetalae</taxon>
        <taxon>asterids</taxon>
        <taxon>lamiids</taxon>
        <taxon>Solanales</taxon>
        <taxon>Solanaceae</taxon>
        <taxon>Solanoideae</taxon>
        <taxon>Solaneae</taxon>
        <taxon>Solanum</taxon>
    </lineage>
</organism>
<dbReference type="Proteomes" id="UP000826656">
    <property type="component" value="Unassembled WGS sequence"/>
</dbReference>
<protein>
    <submittedName>
        <fullName evidence="1">Uncharacterized protein</fullName>
    </submittedName>
</protein>
<gene>
    <name evidence="1" type="ORF">KY290_024364</name>
</gene>
<reference evidence="1 2" key="1">
    <citation type="journal article" date="2021" name="bioRxiv">
        <title>Chromosome-scale and haplotype-resolved genome assembly of a tetraploid potato cultivar.</title>
        <authorList>
            <person name="Sun H."/>
            <person name="Jiao W.-B."/>
            <person name="Krause K."/>
            <person name="Campoy J.A."/>
            <person name="Goel M."/>
            <person name="Folz-Donahue K."/>
            <person name="Kukat C."/>
            <person name="Huettel B."/>
            <person name="Schneeberger K."/>
        </authorList>
    </citation>
    <scope>NUCLEOTIDE SEQUENCE [LARGE SCALE GENOMIC DNA]</scope>
    <source>
        <strain evidence="1">SolTubOtavaFocal</strain>
        <tissue evidence="1">Leaves</tissue>
    </source>
</reference>
<sequence>MYYCTCYAEVSLSEKLLILTVEILEKGTLHIAEYPGAERELQSTLALKEIAQYPDTERECPGTCLKLTELWKSPFFNTITDILKTSLYSTSVIGHVSGRKNIGIMSGMSFSKSISSLY</sequence>
<evidence type="ECO:0000313" key="2">
    <source>
        <dbReference type="Proteomes" id="UP000826656"/>
    </source>
</evidence>
<accession>A0ABQ7UQH1</accession>
<proteinExistence type="predicted"/>
<evidence type="ECO:0000313" key="1">
    <source>
        <dbReference type="EMBL" id="KAH0754094.1"/>
    </source>
</evidence>